<sequence>MRRYVHDQLAAAVEAVGATAVSVPVAFAVRGVPQAAEVWWAVAFFTALAAVFGVLACTPVRWSGGKKRDFERAVPLADSERGLPAPGDSLRRSFDWGFPAFLAVSGLVGALLWGPMAGLWPLLFVPERLVKAAYGTYWERRHGVVLWMGLVSDQPLGKNEFLYSSVRQPGL</sequence>
<evidence type="ECO:0000313" key="3">
    <source>
        <dbReference type="Proteomes" id="UP001333996"/>
    </source>
</evidence>
<accession>A0ABU7FW37</accession>
<keyword evidence="3" id="KW-1185">Reference proteome</keyword>
<feature type="transmembrane region" description="Helical" evidence="1">
    <location>
        <begin position="100"/>
        <end position="123"/>
    </location>
</feature>
<comment type="caution">
    <text evidence="2">The sequence shown here is derived from an EMBL/GenBank/DDBJ whole genome shotgun (WGS) entry which is preliminary data.</text>
</comment>
<proteinExistence type="predicted"/>
<evidence type="ECO:0000313" key="2">
    <source>
        <dbReference type="EMBL" id="MED7828335.1"/>
    </source>
</evidence>
<dbReference type="Proteomes" id="UP001333996">
    <property type="component" value="Unassembled WGS sequence"/>
</dbReference>
<gene>
    <name evidence="2" type="ORF">VXC91_42360</name>
</gene>
<feature type="transmembrane region" description="Helical" evidence="1">
    <location>
        <begin position="38"/>
        <end position="58"/>
    </location>
</feature>
<keyword evidence="1" id="KW-1133">Transmembrane helix</keyword>
<reference evidence="2" key="1">
    <citation type="submission" date="2024-01" db="EMBL/GenBank/DDBJ databases">
        <title>First draft genome sequence data of TA4-1, the type strain of Gram-positive actinobacterium Streptomyces chiangmaiensis.</title>
        <authorList>
            <person name="Yasawong M."/>
            <person name="Nantapong N."/>
        </authorList>
    </citation>
    <scope>NUCLEOTIDE SEQUENCE</scope>
    <source>
        <strain evidence="2">TA4-1</strain>
    </source>
</reference>
<dbReference type="RefSeq" id="WP_329512681.1">
    <property type="nucleotide sequence ID" value="NZ_BAAAYZ010000061.1"/>
</dbReference>
<dbReference type="EMBL" id="JAYWVC010000359">
    <property type="protein sequence ID" value="MED7828335.1"/>
    <property type="molecule type" value="Genomic_DNA"/>
</dbReference>
<keyword evidence="1" id="KW-0812">Transmembrane</keyword>
<keyword evidence="1" id="KW-0472">Membrane</keyword>
<organism evidence="2 3">
    <name type="scientific">Streptomyces chiangmaiensis</name>
    <dbReference type="NCBI Taxonomy" id="766497"/>
    <lineage>
        <taxon>Bacteria</taxon>
        <taxon>Bacillati</taxon>
        <taxon>Actinomycetota</taxon>
        <taxon>Actinomycetes</taxon>
        <taxon>Kitasatosporales</taxon>
        <taxon>Streptomycetaceae</taxon>
        <taxon>Streptomyces</taxon>
    </lineage>
</organism>
<evidence type="ECO:0000256" key="1">
    <source>
        <dbReference type="SAM" id="Phobius"/>
    </source>
</evidence>
<protein>
    <submittedName>
        <fullName evidence="2">Uncharacterized protein</fullName>
    </submittedName>
</protein>
<name>A0ABU7FW37_9ACTN</name>